<dbReference type="InterPro" id="IPR035919">
    <property type="entry name" value="EAL_sf"/>
</dbReference>
<dbReference type="CDD" id="cd01948">
    <property type="entry name" value="EAL"/>
    <property type="match status" value="1"/>
</dbReference>
<dbReference type="Gene3D" id="3.20.20.450">
    <property type="entry name" value="EAL domain"/>
    <property type="match status" value="1"/>
</dbReference>
<keyword evidence="1" id="KW-0812">Transmembrane</keyword>
<feature type="transmembrane region" description="Helical" evidence="1">
    <location>
        <begin position="243"/>
        <end position="265"/>
    </location>
</feature>
<accession>A0ABW4K0A8</accession>
<protein>
    <submittedName>
        <fullName evidence="3">EAL domain-containing protein</fullName>
    </submittedName>
</protein>
<keyword evidence="1" id="KW-0472">Membrane</keyword>
<reference evidence="4" key="1">
    <citation type="journal article" date="2019" name="Int. J. Syst. Evol. Microbiol.">
        <title>The Global Catalogue of Microorganisms (GCM) 10K type strain sequencing project: providing services to taxonomists for standard genome sequencing and annotation.</title>
        <authorList>
            <consortium name="The Broad Institute Genomics Platform"/>
            <consortium name="The Broad Institute Genome Sequencing Center for Infectious Disease"/>
            <person name="Wu L."/>
            <person name="Ma J."/>
        </authorList>
    </citation>
    <scope>NUCLEOTIDE SEQUENCE [LARGE SCALE GENOMIC DNA]</scope>
    <source>
        <strain evidence="4">KCTC 23707</strain>
    </source>
</reference>
<dbReference type="Pfam" id="PF00563">
    <property type="entry name" value="EAL"/>
    <property type="match status" value="1"/>
</dbReference>
<evidence type="ECO:0000256" key="1">
    <source>
        <dbReference type="SAM" id="Phobius"/>
    </source>
</evidence>
<dbReference type="PROSITE" id="PS50883">
    <property type="entry name" value="EAL"/>
    <property type="match status" value="1"/>
</dbReference>
<dbReference type="PANTHER" id="PTHR33121:SF56">
    <property type="entry name" value="SIGNALLING PROTEIN WITH EAL AND C2 DOMAINS"/>
    <property type="match status" value="1"/>
</dbReference>
<evidence type="ECO:0000259" key="2">
    <source>
        <dbReference type="PROSITE" id="PS50883"/>
    </source>
</evidence>
<feature type="domain" description="EAL" evidence="2">
    <location>
        <begin position="269"/>
        <end position="522"/>
    </location>
</feature>
<dbReference type="SMART" id="SM00052">
    <property type="entry name" value="EAL"/>
    <property type="match status" value="1"/>
</dbReference>
<name>A0ABW4K0A8_9HYPH</name>
<keyword evidence="1" id="KW-1133">Transmembrane helix</keyword>
<evidence type="ECO:0000313" key="4">
    <source>
        <dbReference type="Proteomes" id="UP001597308"/>
    </source>
</evidence>
<dbReference type="SUPFAM" id="SSF141868">
    <property type="entry name" value="EAL domain-like"/>
    <property type="match status" value="1"/>
</dbReference>
<sequence length="547" mass="58241">MRDVASSWRKALLTGIALAAVPIVGLNLVLGANIVTTAQDEADGVAAEVLAVVEQRIDDAATALVKLGLRNPQGCGDGTRAALISATLRSGDGAEVVAVDENDRGECGAYAPPRIVRRISAEHGTRSPNVTFSAAGYGASGGPQLIRLLWRATPGGPGYRALLLGENLVPLILKSRLTGDFSISAVMIDGATVFRKSLGAPPSEEASAWHLPAVSASVVSERYPLRIDVTAPGEELLAANASLFLYANFGGLAFALFVIGASVLLTRRGAGPLREIADGIRRREFVPYYQPVIDIAAGKLVGCEVLMRWKRRDGAVLAPGRFIALAEASGEIFPMTLSVMEAARDDLSEVYSQLPQLELGFNLVAGHFDSAAIVDDVVRIFGSSPIRMNQLMFEVTERQPLQDITRARLVIARLQALGARVALDDVGTGHGGLSYLLKLGVDVMKMDKMFVDAIGTERYSVAIVDSLVKLADDMRLELVAEGVETFEQLEYLRAKGVRRAQGYVFAPPLPASSFVALVRAMHPGLASAAGPTPMRDYVGPLRRTSSV</sequence>
<dbReference type="RefSeq" id="WP_378796013.1">
    <property type="nucleotide sequence ID" value="NZ_JBHUER010000001.1"/>
</dbReference>
<comment type="caution">
    <text evidence="3">The sequence shown here is derived from an EMBL/GenBank/DDBJ whole genome shotgun (WGS) entry which is preliminary data.</text>
</comment>
<proteinExistence type="predicted"/>
<evidence type="ECO:0000313" key="3">
    <source>
        <dbReference type="EMBL" id="MFD1701510.1"/>
    </source>
</evidence>
<dbReference type="InterPro" id="IPR050706">
    <property type="entry name" value="Cyclic-di-GMP_PDE-like"/>
</dbReference>
<dbReference type="Proteomes" id="UP001597308">
    <property type="component" value="Unassembled WGS sequence"/>
</dbReference>
<organism evidence="3 4">
    <name type="scientific">Methylopila henanensis</name>
    <dbReference type="NCBI Taxonomy" id="873516"/>
    <lineage>
        <taxon>Bacteria</taxon>
        <taxon>Pseudomonadati</taxon>
        <taxon>Pseudomonadota</taxon>
        <taxon>Alphaproteobacteria</taxon>
        <taxon>Hyphomicrobiales</taxon>
        <taxon>Methylopilaceae</taxon>
        <taxon>Methylopila</taxon>
    </lineage>
</organism>
<dbReference type="EMBL" id="JBHUER010000001">
    <property type="protein sequence ID" value="MFD1701510.1"/>
    <property type="molecule type" value="Genomic_DNA"/>
</dbReference>
<gene>
    <name evidence="3" type="ORF">ACFSCV_00675</name>
</gene>
<keyword evidence="4" id="KW-1185">Reference proteome</keyword>
<dbReference type="PANTHER" id="PTHR33121">
    <property type="entry name" value="CYCLIC DI-GMP PHOSPHODIESTERASE PDEF"/>
    <property type="match status" value="1"/>
</dbReference>
<dbReference type="InterPro" id="IPR001633">
    <property type="entry name" value="EAL_dom"/>
</dbReference>